<sequence>MSPSPNHGDRRGQRPELIVLHYTGMADGPSARARLCDPLAEVSAHWLVHECGKVEPLVPEDRRAWHAGVGSWQGRDDVNSRSIGIELVNPGDRPFPEPQMAGLEALLRQSMARWNIPAEAVIAHSDLAPDRKVDPGPRFDWCRLARQGLAIWPDQSGDDLPLGASLARLGYPESPARLSAFRLRFRPWASGGEDEQDRRIAAALAYRRL</sequence>
<evidence type="ECO:0000259" key="5">
    <source>
        <dbReference type="SMART" id="SM00644"/>
    </source>
</evidence>
<dbReference type="InterPro" id="IPR036505">
    <property type="entry name" value="Amidase/PGRP_sf"/>
</dbReference>
<dbReference type="EMBL" id="JAVQLW010000001">
    <property type="protein sequence ID" value="MDS9467211.1"/>
    <property type="molecule type" value="Genomic_DNA"/>
</dbReference>
<dbReference type="Gene3D" id="3.40.80.10">
    <property type="entry name" value="Peptidoglycan recognition protein-like"/>
    <property type="match status" value="1"/>
</dbReference>
<dbReference type="InterPro" id="IPR002502">
    <property type="entry name" value="Amidase_domain"/>
</dbReference>
<accession>A0ABU2HQ95</accession>
<comment type="catalytic activity">
    <reaction evidence="1">
        <text>Hydrolyzes the link between N-acetylmuramoyl residues and L-amino acid residues in certain cell-wall glycopeptides.</text>
        <dbReference type="EC" id="3.5.1.28"/>
    </reaction>
</comment>
<evidence type="ECO:0000256" key="3">
    <source>
        <dbReference type="ARBA" id="ARBA00022801"/>
    </source>
</evidence>
<name>A0ABU2HQ95_9RHOB</name>
<dbReference type="SMART" id="SM00644">
    <property type="entry name" value="Ami_2"/>
    <property type="match status" value="1"/>
</dbReference>
<evidence type="ECO:0000256" key="2">
    <source>
        <dbReference type="ARBA" id="ARBA00011901"/>
    </source>
</evidence>
<evidence type="ECO:0000313" key="7">
    <source>
        <dbReference type="Proteomes" id="UP001269144"/>
    </source>
</evidence>
<evidence type="ECO:0000313" key="6">
    <source>
        <dbReference type="EMBL" id="MDS9467211.1"/>
    </source>
</evidence>
<keyword evidence="7" id="KW-1185">Reference proteome</keyword>
<feature type="domain" description="N-acetylmuramoyl-L-alanine amidase" evidence="5">
    <location>
        <begin position="2"/>
        <end position="136"/>
    </location>
</feature>
<gene>
    <name evidence="6" type="ORF">RGQ15_06445</name>
</gene>
<dbReference type="PANTHER" id="PTHR30417">
    <property type="entry name" value="N-ACETYLMURAMOYL-L-ALANINE AMIDASE AMID"/>
    <property type="match status" value="1"/>
</dbReference>
<dbReference type="InterPro" id="IPR051206">
    <property type="entry name" value="NAMLAA_amidase_2"/>
</dbReference>
<protein>
    <recommendedName>
        <fullName evidence="2">N-acetylmuramoyl-L-alanine amidase</fullName>
        <ecNumber evidence="2">3.5.1.28</ecNumber>
    </recommendedName>
</protein>
<dbReference type="Proteomes" id="UP001269144">
    <property type="component" value="Unassembled WGS sequence"/>
</dbReference>
<dbReference type="CDD" id="cd06583">
    <property type="entry name" value="PGRP"/>
    <property type="match status" value="1"/>
</dbReference>
<dbReference type="GO" id="GO:0008745">
    <property type="term" value="F:N-acetylmuramoyl-L-alanine amidase activity"/>
    <property type="evidence" value="ECO:0007669"/>
    <property type="project" value="UniProtKB-EC"/>
</dbReference>
<dbReference type="EC" id="3.5.1.28" evidence="2"/>
<reference evidence="7" key="1">
    <citation type="submission" date="2023-07" db="EMBL/GenBank/DDBJ databases">
        <title>Paracoccus sp. MBLB3053 whole genome sequence.</title>
        <authorList>
            <person name="Hwang C.Y."/>
            <person name="Cho E.-S."/>
            <person name="Seo M.-J."/>
        </authorList>
    </citation>
    <scope>NUCLEOTIDE SEQUENCE [LARGE SCALE GENOMIC DNA]</scope>
    <source>
        <strain evidence="7">MBLB3053</strain>
    </source>
</reference>
<dbReference type="SUPFAM" id="SSF55846">
    <property type="entry name" value="N-acetylmuramoyl-L-alanine amidase-like"/>
    <property type="match status" value="1"/>
</dbReference>
<dbReference type="PANTHER" id="PTHR30417:SF1">
    <property type="entry name" value="N-ACETYLMURAMOYL-L-ALANINE AMIDASE AMID"/>
    <property type="match status" value="1"/>
</dbReference>
<keyword evidence="3 6" id="KW-0378">Hydrolase</keyword>
<comment type="caution">
    <text evidence="6">The sequence shown here is derived from an EMBL/GenBank/DDBJ whole genome shotgun (WGS) entry which is preliminary data.</text>
</comment>
<organism evidence="6 7">
    <name type="scientific">Paracoccus aurantius</name>
    <dbReference type="NCBI Taxonomy" id="3073814"/>
    <lineage>
        <taxon>Bacteria</taxon>
        <taxon>Pseudomonadati</taxon>
        <taxon>Pseudomonadota</taxon>
        <taxon>Alphaproteobacteria</taxon>
        <taxon>Rhodobacterales</taxon>
        <taxon>Paracoccaceae</taxon>
        <taxon>Paracoccus</taxon>
    </lineage>
</organism>
<evidence type="ECO:0000256" key="4">
    <source>
        <dbReference type="ARBA" id="ARBA00023316"/>
    </source>
</evidence>
<keyword evidence="4" id="KW-0961">Cell wall biogenesis/degradation</keyword>
<dbReference type="RefSeq" id="WP_311159393.1">
    <property type="nucleotide sequence ID" value="NZ_JAVQLW010000001.1"/>
</dbReference>
<evidence type="ECO:0000256" key="1">
    <source>
        <dbReference type="ARBA" id="ARBA00001561"/>
    </source>
</evidence>
<dbReference type="Pfam" id="PF01510">
    <property type="entry name" value="Amidase_2"/>
    <property type="match status" value="1"/>
</dbReference>
<proteinExistence type="predicted"/>